<dbReference type="Proteomes" id="UP000019276">
    <property type="component" value="Unassembled WGS sequence"/>
</dbReference>
<keyword evidence="2" id="KW-1185">Reference proteome</keyword>
<dbReference type="PANTHER" id="PTHR32305">
    <property type="match status" value="1"/>
</dbReference>
<dbReference type="InterPro" id="IPR022385">
    <property type="entry name" value="Rhs_assc_core"/>
</dbReference>
<evidence type="ECO:0000313" key="1">
    <source>
        <dbReference type="EMBL" id="EWH08079.1"/>
    </source>
</evidence>
<accession>W7Q5M7</accession>
<sequence>AKGNSYVYDGHGKRIIEHTTGGDSFSMYSIEGKLLFRETAQGSHNYIYLGDRLVAKEGTGVKAPSQVTRSHYRDFGQPVETPKDDVGYTGHKFDADLGLSYMQARYYDPVIGRFYSNDPVDAVSHLSNEEGIKGFNRYSYAVNNPYKYVDPDGREIVALPKYQKQVEGMINSLSSTQFKFDSNNKLQAVPNSQNSSGSKYYASRISDGISSKKTIGIAVEQKIGSVDIDKHKGGGATFDGNTGDQVVVVSGNSNTYQNGFKNSPEETLAHELVGHAIPSVAGGDSGNAVDNTNKIRTEVGLPLRPKEPNHVE</sequence>
<feature type="non-terminal residue" evidence="1">
    <location>
        <position position="1"/>
    </location>
</feature>
<evidence type="ECO:0008006" key="3">
    <source>
        <dbReference type="Google" id="ProtNLM"/>
    </source>
</evidence>
<gene>
    <name evidence="1" type="ORF">DS2_19191</name>
</gene>
<name>W7Q5M7_9ALTE</name>
<dbReference type="NCBIfam" id="TIGR03696">
    <property type="entry name" value="Rhs_assc_core"/>
    <property type="match status" value="1"/>
</dbReference>
<comment type="caution">
    <text evidence="1">The sequence shown here is derived from an EMBL/GenBank/DDBJ whole genome shotgun (WGS) entry which is preliminary data.</text>
</comment>
<dbReference type="Gene3D" id="2.180.10.10">
    <property type="entry name" value="RHS repeat-associated core"/>
    <property type="match status" value="1"/>
</dbReference>
<organism evidence="1 2">
    <name type="scientific">Catenovulum agarivorans DS-2</name>
    <dbReference type="NCBI Taxonomy" id="1328313"/>
    <lineage>
        <taxon>Bacteria</taxon>
        <taxon>Pseudomonadati</taxon>
        <taxon>Pseudomonadota</taxon>
        <taxon>Gammaproteobacteria</taxon>
        <taxon>Alteromonadales</taxon>
        <taxon>Alteromonadaceae</taxon>
        <taxon>Catenovulum</taxon>
    </lineage>
</organism>
<protein>
    <recommendedName>
        <fullName evidence="3">RHS repeat-associated core domain-containing protein</fullName>
    </recommendedName>
</protein>
<dbReference type="eggNOG" id="COG3209">
    <property type="taxonomic scope" value="Bacteria"/>
</dbReference>
<proteinExistence type="predicted"/>
<dbReference type="STRING" id="1328313.DS2_19191"/>
<dbReference type="PANTHER" id="PTHR32305:SF15">
    <property type="entry name" value="PROTEIN RHSA-RELATED"/>
    <property type="match status" value="1"/>
</dbReference>
<dbReference type="EMBL" id="ARZY01000082">
    <property type="protein sequence ID" value="EWH08079.1"/>
    <property type="molecule type" value="Genomic_DNA"/>
</dbReference>
<evidence type="ECO:0000313" key="2">
    <source>
        <dbReference type="Proteomes" id="UP000019276"/>
    </source>
</evidence>
<dbReference type="InterPro" id="IPR050708">
    <property type="entry name" value="T6SS_VgrG/RHS"/>
</dbReference>
<dbReference type="PATRIC" id="fig|1328313.3.peg.3911"/>
<dbReference type="AlphaFoldDB" id="W7Q5M7"/>
<reference evidence="1 2" key="1">
    <citation type="journal article" date="2014" name="Genome Announc.">
        <title>Draft Genome Sequence of the Agar-Degrading Bacterium Catenovulum sp. Strain DS-2, Isolated from Intestines of Haliotis diversicolor.</title>
        <authorList>
            <person name="Shan D."/>
            <person name="Li X."/>
            <person name="Gu Z."/>
            <person name="Wei G."/>
            <person name="Gao Z."/>
            <person name="Shao Z."/>
        </authorList>
    </citation>
    <scope>NUCLEOTIDE SEQUENCE [LARGE SCALE GENOMIC DNA]</scope>
    <source>
        <strain evidence="1 2">DS-2</strain>
    </source>
</reference>